<name>A3CB54_ORYSJ</name>
<dbReference type="InterPro" id="IPR056671">
    <property type="entry name" value="DUF7769"/>
</dbReference>
<reference evidence="2" key="2">
    <citation type="submission" date="2008-12" db="EMBL/GenBank/DDBJ databases">
        <title>Improved gene annotation of the rice (Oryza sativa) genomes.</title>
        <authorList>
            <person name="Wang J."/>
            <person name="Li R."/>
            <person name="Fan W."/>
            <person name="Huang Q."/>
            <person name="Zhang J."/>
            <person name="Zhou Y."/>
            <person name="Hu Y."/>
            <person name="Zi S."/>
            <person name="Li J."/>
            <person name="Ni P."/>
            <person name="Zheng H."/>
            <person name="Zhang Y."/>
            <person name="Zhao M."/>
            <person name="Hao Q."/>
            <person name="McDermott J."/>
            <person name="Samudrala R."/>
            <person name="Kristiansen K."/>
            <person name="Wong G.K.-S."/>
        </authorList>
    </citation>
    <scope>NUCLEOTIDE SEQUENCE</scope>
</reference>
<dbReference type="PANTHER" id="PTHR33889:SF1">
    <property type="entry name" value="OS03G0834800 PROTEIN"/>
    <property type="match status" value="1"/>
</dbReference>
<reference evidence="2" key="1">
    <citation type="journal article" date="2005" name="PLoS Biol.">
        <title>The genomes of Oryza sativa: a history of duplications.</title>
        <authorList>
            <person name="Yu J."/>
            <person name="Wang J."/>
            <person name="Lin W."/>
            <person name="Li S."/>
            <person name="Li H."/>
            <person name="Zhou J."/>
            <person name="Ni P."/>
            <person name="Dong W."/>
            <person name="Hu S."/>
            <person name="Zeng C."/>
            <person name="Zhang J."/>
            <person name="Zhang Y."/>
            <person name="Li R."/>
            <person name="Xu Z."/>
            <person name="Li S."/>
            <person name="Li X."/>
            <person name="Zheng H."/>
            <person name="Cong L."/>
            <person name="Lin L."/>
            <person name="Yin J."/>
            <person name="Geng J."/>
            <person name="Li G."/>
            <person name="Shi J."/>
            <person name="Liu J."/>
            <person name="Lv H."/>
            <person name="Li J."/>
            <person name="Wang J."/>
            <person name="Deng Y."/>
            <person name="Ran L."/>
            <person name="Shi X."/>
            <person name="Wang X."/>
            <person name="Wu Q."/>
            <person name="Li C."/>
            <person name="Ren X."/>
            <person name="Wang J."/>
            <person name="Wang X."/>
            <person name="Li D."/>
            <person name="Liu D."/>
            <person name="Zhang X."/>
            <person name="Ji Z."/>
            <person name="Zhao W."/>
            <person name="Sun Y."/>
            <person name="Zhang Z."/>
            <person name="Bao J."/>
            <person name="Han Y."/>
            <person name="Dong L."/>
            <person name="Ji J."/>
            <person name="Chen P."/>
            <person name="Wu S."/>
            <person name="Liu J."/>
            <person name="Xiao Y."/>
            <person name="Bu D."/>
            <person name="Tan J."/>
            <person name="Yang L."/>
            <person name="Ye C."/>
            <person name="Zhang J."/>
            <person name="Xu J."/>
            <person name="Zhou Y."/>
            <person name="Yu Y."/>
            <person name="Zhang B."/>
            <person name="Zhuang S."/>
            <person name="Wei H."/>
            <person name="Liu B."/>
            <person name="Lei M."/>
            <person name="Yu H."/>
            <person name="Li Y."/>
            <person name="Xu H."/>
            <person name="Wei S."/>
            <person name="He X."/>
            <person name="Fang L."/>
            <person name="Zhang Z."/>
            <person name="Zhang Y."/>
            <person name="Huang X."/>
            <person name="Su Z."/>
            <person name="Tong W."/>
            <person name="Li J."/>
            <person name="Tong Z."/>
            <person name="Li S."/>
            <person name="Ye J."/>
            <person name="Wang L."/>
            <person name="Fang L."/>
            <person name="Lei T."/>
            <person name="Chen C."/>
            <person name="Chen H."/>
            <person name="Xu Z."/>
            <person name="Li H."/>
            <person name="Huang H."/>
            <person name="Zhang F."/>
            <person name="Xu H."/>
            <person name="Li N."/>
            <person name="Zhao C."/>
            <person name="Li S."/>
            <person name="Dong L."/>
            <person name="Huang Y."/>
            <person name="Li L."/>
            <person name="Xi Y."/>
            <person name="Qi Q."/>
            <person name="Li W."/>
            <person name="Zhang B."/>
            <person name="Hu W."/>
            <person name="Zhang Y."/>
            <person name="Tian X."/>
            <person name="Jiao Y."/>
            <person name="Liang X."/>
            <person name="Jin J."/>
            <person name="Gao L."/>
            <person name="Zheng W."/>
            <person name="Hao B."/>
            <person name="Liu S."/>
            <person name="Wang W."/>
            <person name="Yuan L."/>
            <person name="Cao M."/>
            <person name="McDermott J."/>
            <person name="Samudrala R."/>
            <person name="Wang J."/>
            <person name="Wong G.K."/>
            <person name="Yang H."/>
        </authorList>
    </citation>
    <scope>NUCLEOTIDE SEQUENCE [LARGE SCALE GENOMIC DNA]</scope>
</reference>
<accession>A3CB54</accession>
<proteinExistence type="predicted"/>
<organism evidence="2">
    <name type="scientific">Oryza sativa subsp. japonica</name>
    <name type="common">Rice</name>
    <dbReference type="NCBI Taxonomy" id="39947"/>
    <lineage>
        <taxon>Eukaryota</taxon>
        <taxon>Viridiplantae</taxon>
        <taxon>Streptophyta</taxon>
        <taxon>Embryophyta</taxon>
        <taxon>Tracheophyta</taxon>
        <taxon>Spermatophyta</taxon>
        <taxon>Magnoliopsida</taxon>
        <taxon>Liliopsida</taxon>
        <taxon>Poales</taxon>
        <taxon>Poaceae</taxon>
        <taxon>BOP clade</taxon>
        <taxon>Oryzoideae</taxon>
        <taxon>Oryzeae</taxon>
        <taxon>Oryzinae</taxon>
        <taxon>Oryza</taxon>
        <taxon>Oryza sativa</taxon>
    </lineage>
</organism>
<protein>
    <recommendedName>
        <fullName evidence="1">DUF7769 domain-containing protein</fullName>
    </recommendedName>
</protein>
<gene>
    <name evidence="2" type="ORF">OsJ_33850</name>
</gene>
<sequence length="199" mass="22120">MRKDTWSNQLAGDPASFRSIDIPLDEGDEQAVPNLNEAVAEEAAVADQEDDQLGGDLHGGAIHVLPFDINLYASDHQGEIHPDDADAMDQVLQVNGGHNHNAFPFDLNFDADEEDLQMHPDMQEYGVYAGDVEVVFEQEELDDSDQEDEQQNKNLTKIQRQQIYAALAGKTNNGTLRKNATTEVAAMFNVKRARVQAIW</sequence>
<dbReference type="Pfam" id="PF24964">
    <property type="entry name" value="DUF7769"/>
    <property type="match status" value="1"/>
</dbReference>
<evidence type="ECO:0000259" key="1">
    <source>
        <dbReference type="Pfam" id="PF24964"/>
    </source>
</evidence>
<dbReference type="Proteomes" id="UP000007752">
    <property type="component" value="Chromosome 11"/>
</dbReference>
<dbReference type="AlphaFoldDB" id="A3CB54"/>
<evidence type="ECO:0000313" key="2">
    <source>
        <dbReference type="EMBL" id="EAZ18317.1"/>
    </source>
</evidence>
<feature type="domain" description="DUF7769" evidence="1">
    <location>
        <begin position="155"/>
        <end position="199"/>
    </location>
</feature>
<dbReference type="EMBL" id="CM000148">
    <property type="protein sequence ID" value="EAZ18317.1"/>
    <property type="molecule type" value="Genomic_DNA"/>
</dbReference>
<dbReference type="PANTHER" id="PTHR33889">
    <property type="entry name" value="OS04G0681850 PROTEIN"/>
    <property type="match status" value="1"/>
</dbReference>